<protein>
    <submittedName>
        <fullName evidence="3">Uncharacterized protein</fullName>
    </submittedName>
</protein>
<reference evidence="3 4" key="1">
    <citation type="journal article" date="2007" name="Science">
        <title>The Chlamydomonas genome reveals the evolution of key animal and plant functions.</title>
        <authorList>
            <person name="Merchant S.S."/>
            <person name="Prochnik S.E."/>
            <person name="Vallon O."/>
            <person name="Harris E.H."/>
            <person name="Karpowicz S.J."/>
            <person name="Witman G.B."/>
            <person name="Terry A."/>
            <person name="Salamov A."/>
            <person name="Fritz-Laylin L.K."/>
            <person name="Marechal-Drouard L."/>
            <person name="Marshall W.F."/>
            <person name="Qu L.H."/>
            <person name="Nelson D.R."/>
            <person name="Sanderfoot A.A."/>
            <person name="Spalding M.H."/>
            <person name="Kapitonov V.V."/>
            <person name="Ren Q."/>
            <person name="Ferris P."/>
            <person name="Lindquist E."/>
            <person name="Shapiro H."/>
            <person name="Lucas S.M."/>
            <person name="Grimwood J."/>
            <person name="Schmutz J."/>
            <person name="Cardol P."/>
            <person name="Cerutti H."/>
            <person name="Chanfreau G."/>
            <person name="Chen C.L."/>
            <person name="Cognat V."/>
            <person name="Croft M.T."/>
            <person name="Dent R."/>
            <person name="Dutcher S."/>
            <person name="Fernandez E."/>
            <person name="Fukuzawa H."/>
            <person name="Gonzalez-Ballester D."/>
            <person name="Gonzalez-Halphen D."/>
            <person name="Hallmann A."/>
            <person name="Hanikenne M."/>
            <person name="Hippler M."/>
            <person name="Inwood W."/>
            <person name="Jabbari K."/>
            <person name="Kalanon M."/>
            <person name="Kuras R."/>
            <person name="Lefebvre P.A."/>
            <person name="Lemaire S.D."/>
            <person name="Lobanov A.V."/>
            <person name="Lohr M."/>
            <person name="Manuell A."/>
            <person name="Meier I."/>
            <person name="Mets L."/>
            <person name="Mittag M."/>
            <person name="Mittelmeier T."/>
            <person name="Moroney J.V."/>
            <person name="Moseley J."/>
            <person name="Napoli C."/>
            <person name="Nedelcu A.M."/>
            <person name="Niyogi K."/>
            <person name="Novoselov S.V."/>
            <person name="Paulsen I.T."/>
            <person name="Pazour G."/>
            <person name="Purton S."/>
            <person name="Ral J.P."/>
            <person name="Riano-Pachon D.M."/>
            <person name="Riekhof W."/>
            <person name="Rymarquis L."/>
            <person name="Schroda M."/>
            <person name="Stern D."/>
            <person name="Umen J."/>
            <person name="Willows R."/>
            <person name="Wilson N."/>
            <person name="Zimmer S.L."/>
            <person name="Allmer J."/>
            <person name="Balk J."/>
            <person name="Bisova K."/>
            <person name="Chen C.J."/>
            <person name="Elias M."/>
            <person name="Gendler K."/>
            <person name="Hauser C."/>
            <person name="Lamb M.R."/>
            <person name="Ledford H."/>
            <person name="Long J.C."/>
            <person name="Minagawa J."/>
            <person name="Page M.D."/>
            <person name="Pan J."/>
            <person name="Pootakham W."/>
            <person name="Roje S."/>
            <person name="Rose A."/>
            <person name="Stahlberg E."/>
            <person name="Terauchi A.M."/>
            <person name="Yang P."/>
            <person name="Ball S."/>
            <person name="Bowler C."/>
            <person name="Dieckmann C.L."/>
            <person name="Gladyshev V.N."/>
            <person name="Green P."/>
            <person name="Jorgensen R."/>
            <person name="Mayfield S."/>
            <person name="Mueller-Roeber B."/>
            <person name="Rajamani S."/>
            <person name="Sayre R.T."/>
            <person name="Brokstein P."/>
            <person name="Dubchak I."/>
            <person name="Goodstein D."/>
            <person name="Hornick L."/>
            <person name="Huang Y.W."/>
            <person name="Jhaveri J."/>
            <person name="Luo Y."/>
            <person name="Martinez D."/>
            <person name="Ngau W.C."/>
            <person name="Otillar B."/>
            <person name="Poliakov A."/>
            <person name="Porter A."/>
            <person name="Szajkowski L."/>
            <person name="Werner G."/>
            <person name="Zhou K."/>
            <person name="Grigoriev I.V."/>
            <person name="Rokhsar D.S."/>
            <person name="Grossman A.R."/>
        </authorList>
    </citation>
    <scope>NUCLEOTIDE SEQUENCE [LARGE SCALE GENOMIC DNA]</scope>
    <source>
        <strain evidence="4">CC-503</strain>
    </source>
</reference>
<gene>
    <name evidence="3" type="ORF">CHLRE_04g225176v5</name>
</gene>
<sequence>MWGLQLAAPQRALLSIVLLELAGAAEGEGQSAPSQLQLRWRRRQLGRTARPAHEAGQAFPQPAPRALLPAS</sequence>
<dbReference type="InParanoid" id="A0A2K3DUL2"/>
<dbReference type="AlphaFoldDB" id="A0A2K3DUL2"/>
<accession>A0A2K3DUL2</accession>
<organism evidence="3 4">
    <name type="scientific">Chlamydomonas reinhardtii</name>
    <name type="common">Chlamydomonas smithii</name>
    <dbReference type="NCBI Taxonomy" id="3055"/>
    <lineage>
        <taxon>Eukaryota</taxon>
        <taxon>Viridiplantae</taxon>
        <taxon>Chlorophyta</taxon>
        <taxon>core chlorophytes</taxon>
        <taxon>Chlorophyceae</taxon>
        <taxon>CS clade</taxon>
        <taxon>Chlamydomonadales</taxon>
        <taxon>Chlamydomonadaceae</taxon>
        <taxon>Chlamydomonas</taxon>
    </lineage>
</organism>
<evidence type="ECO:0000313" key="4">
    <source>
        <dbReference type="Proteomes" id="UP000006906"/>
    </source>
</evidence>
<feature type="chain" id="PRO_5014383587" evidence="2">
    <location>
        <begin position="28"/>
        <end position="71"/>
    </location>
</feature>
<keyword evidence="4" id="KW-1185">Reference proteome</keyword>
<feature type="region of interest" description="Disordered" evidence="1">
    <location>
        <begin position="42"/>
        <end position="71"/>
    </location>
</feature>
<dbReference type="Proteomes" id="UP000006906">
    <property type="component" value="Chromosome 4"/>
</dbReference>
<dbReference type="RefSeq" id="XP_042925334.1">
    <property type="nucleotide sequence ID" value="XM_043061982.1"/>
</dbReference>
<proteinExistence type="predicted"/>
<name>A0A2K3DUL2_CHLRE</name>
<evidence type="ECO:0000256" key="1">
    <source>
        <dbReference type="SAM" id="MobiDB-lite"/>
    </source>
</evidence>
<evidence type="ECO:0000313" key="3">
    <source>
        <dbReference type="EMBL" id="PNW84205.1"/>
    </source>
</evidence>
<keyword evidence="2" id="KW-0732">Signal</keyword>
<dbReference type="KEGG" id="cre:CHLRE_04g225176v5"/>
<dbReference type="EMBL" id="CM008965">
    <property type="protein sequence ID" value="PNW84205.1"/>
    <property type="molecule type" value="Genomic_DNA"/>
</dbReference>
<dbReference type="Gramene" id="PNW84205">
    <property type="protein sequence ID" value="PNW84205"/>
    <property type="gene ID" value="CHLRE_04g225176v5"/>
</dbReference>
<feature type="signal peptide" evidence="2">
    <location>
        <begin position="1"/>
        <end position="27"/>
    </location>
</feature>
<evidence type="ECO:0000256" key="2">
    <source>
        <dbReference type="SAM" id="SignalP"/>
    </source>
</evidence>
<dbReference type="GeneID" id="66053272"/>